<dbReference type="Pfam" id="PF13912">
    <property type="entry name" value="zf-C2H2_6"/>
    <property type="match status" value="2"/>
</dbReference>
<evidence type="ECO:0000256" key="5">
    <source>
        <dbReference type="ARBA" id="ARBA00022771"/>
    </source>
</evidence>
<feature type="domain" description="C2H2-type" evidence="13">
    <location>
        <begin position="120"/>
        <end position="147"/>
    </location>
</feature>
<dbReference type="SUPFAM" id="SSF57667">
    <property type="entry name" value="beta-beta-alpha zinc fingers"/>
    <property type="match status" value="5"/>
</dbReference>
<gene>
    <name evidence="14" type="ORF">RRG08_009360</name>
</gene>
<dbReference type="InterPro" id="IPR036236">
    <property type="entry name" value="Znf_C2H2_sf"/>
</dbReference>
<evidence type="ECO:0000313" key="15">
    <source>
        <dbReference type="Proteomes" id="UP001283361"/>
    </source>
</evidence>
<feature type="domain" description="C2H2-type" evidence="13">
    <location>
        <begin position="36"/>
        <end position="63"/>
    </location>
</feature>
<name>A0AAE1D7V9_9GAST</name>
<dbReference type="Pfam" id="PF00096">
    <property type="entry name" value="zf-C2H2"/>
    <property type="match status" value="5"/>
</dbReference>
<feature type="domain" description="C2H2-type" evidence="13">
    <location>
        <begin position="187"/>
        <end position="214"/>
    </location>
</feature>
<feature type="domain" description="C2H2-type" evidence="13">
    <location>
        <begin position="64"/>
        <end position="91"/>
    </location>
</feature>
<dbReference type="EMBL" id="JAWDGP010004963">
    <property type="protein sequence ID" value="KAK3760724.1"/>
    <property type="molecule type" value="Genomic_DNA"/>
</dbReference>
<dbReference type="PROSITE" id="PS50157">
    <property type="entry name" value="ZINC_FINGER_C2H2_2"/>
    <property type="match status" value="9"/>
</dbReference>
<proteinExistence type="inferred from homology"/>
<protein>
    <recommendedName>
        <fullName evidence="13">C2H2-type domain-containing protein</fullName>
    </recommendedName>
</protein>
<dbReference type="FunFam" id="3.30.160.60:FF:000100">
    <property type="entry name" value="Zinc finger 45-like"/>
    <property type="match status" value="2"/>
</dbReference>
<dbReference type="FunFam" id="3.30.160.60:FF:001289">
    <property type="entry name" value="Zinc finger protein 574"/>
    <property type="match status" value="1"/>
</dbReference>
<feature type="region of interest" description="Disordered" evidence="12">
    <location>
        <begin position="533"/>
        <end position="553"/>
    </location>
</feature>
<dbReference type="FunFam" id="3.30.160.60:FF:000710">
    <property type="entry name" value="Zinc finger protein 768"/>
    <property type="match status" value="1"/>
</dbReference>
<evidence type="ECO:0000256" key="11">
    <source>
        <dbReference type="PROSITE-ProRule" id="PRU00042"/>
    </source>
</evidence>
<comment type="subcellular location">
    <subcellularLocation>
        <location evidence="1">Nucleus</location>
    </subcellularLocation>
</comment>
<keyword evidence="7" id="KW-0805">Transcription regulation</keyword>
<keyword evidence="6" id="KW-0862">Zinc</keyword>
<evidence type="ECO:0000256" key="4">
    <source>
        <dbReference type="ARBA" id="ARBA00022737"/>
    </source>
</evidence>
<evidence type="ECO:0000259" key="13">
    <source>
        <dbReference type="PROSITE" id="PS50157"/>
    </source>
</evidence>
<dbReference type="GO" id="GO:0001228">
    <property type="term" value="F:DNA-binding transcription activator activity, RNA polymerase II-specific"/>
    <property type="evidence" value="ECO:0007669"/>
    <property type="project" value="TreeGrafter"/>
</dbReference>
<organism evidence="14 15">
    <name type="scientific">Elysia crispata</name>
    <name type="common">lettuce slug</name>
    <dbReference type="NCBI Taxonomy" id="231223"/>
    <lineage>
        <taxon>Eukaryota</taxon>
        <taxon>Metazoa</taxon>
        <taxon>Spiralia</taxon>
        <taxon>Lophotrochozoa</taxon>
        <taxon>Mollusca</taxon>
        <taxon>Gastropoda</taxon>
        <taxon>Heterobranchia</taxon>
        <taxon>Euthyneura</taxon>
        <taxon>Panpulmonata</taxon>
        <taxon>Sacoglossa</taxon>
        <taxon>Placobranchoidea</taxon>
        <taxon>Plakobranchidae</taxon>
        <taxon>Elysia</taxon>
    </lineage>
</organism>
<keyword evidence="8" id="KW-0238">DNA-binding</keyword>
<accession>A0AAE1D7V9</accession>
<evidence type="ECO:0000256" key="9">
    <source>
        <dbReference type="ARBA" id="ARBA00023163"/>
    </source>
</evidence>
<evidence type="ECO:0000256" key="1">
    <source>
        <dbReference type="ARBA" id="ARBA00004123"/>
    </source>
</evidence>
<feature type="domain" description="C2H2-type" evidence="13">
    <location>
        <begin position="215"/>
        <end position="242"/>
    </location>
</feature>
<keyword evidence="9" id="KW-0804">Transcription</keyword>
<feature type="domain" description="C2H2-type" evidence="13">
    <location>
        <begin position="159"/>
        <end position="186"/>
    </location>
</feature>
<evidence type="ECO:0000256" key="7">
    <source>
        <dbReference type="ARBA" id="ARBA00023015"/>
    </source>
</evidence>
<keyword evidence="4" id="KW-0677">Repeat</keyword>
<evidence type="ECO:0000256" key="6">
    <source>
        <dbReference type="ARBA" id="ARBA00022833"/>
    </source>
</evidence>
<dbReference type="Gene3D" id="3.30.160.60">
    <property type="entry name" value="Classic Zinc Finger"/>
    <property type="match status" value="7"/>
</dbReference>
<comment type="similarity">
    <text evidence="2">Belongs to the krueppel C2H2-type zinc-finger protein family.</text>
</comment>
<dbReference type="GO" id="GO:0008270">
    <property type="term" value="F:zinc ion binding"/>
    <property type="evidence" value="ECO:0007669"/>
    <property type="project" value="UniProtKB-KW"/>
</dbReference>
<dbReference type="PROSITE" id="PS00028">
    <property type="entry name" value="ZINC_FINGER_C2H2_1"/>
    <property type="match status" value="8"/>
</dbReference>
<evidence type="ECO:0000256" key="3">
    <source>
        <dbReference type="ARBA" id="ARBA00022723"/>
    </source>
</evidence>
<sequence length="553" mass="62406">MPRKNTCITCDHCDKVFTRTRDYEKHRYAVKGEKAYVCEVCGKQYASALGLRMHLASHRAEKPYRCDKCRKSFSSSNGLDHHKLTHSGEGPFTCDLCGKRFRHKAHLENHCVTHLGLKSHQCEICGLAYFTKKEMYGHQKIHPNKDDAKGTLKQRKLSLYCEICGKIYHSQVGLDTHLKQHSGEKPFTCEVCGKAYTNSAGLLYHQKTHSGEKRYTCETCGRSFSSHGGLEIHLRTHTGEKPFCCDVCHLCFGSRSNLHAHQRAHTRAWLAAQHEVMPKPVSASALKMRKYREKLRADPSLAPPSLQGKPKWRPKKAETLKRYREKLKVLDRLRTLPKEKEFQNERLVHSVLELNGHLATEDNMEAASQQILTLLPHNLVVVSSPQDEATPAMSSVMTAAAPSTSLAKEIHCLESEAKKTSLGRQQLDVVQSAGVEEMEPPVSIVKTLAKSRPNQVSSALNQYNEEIRPNMNSLKYQMFLQNPEPVFTEDHTLYTVHPRLLVWPDTADPRSLLMESQVVYSNSFANLTTCSESGEMSDHREHSANLVGGTSVI</sequence>
<keyword evidence="5 11" id="KW-0863">Zinc-finger</keyword>
<feature type="domain" description="C2H2-type" evidence="13">
    <location>
        <begin position="243"/>
        <end position="266"/>
    </location>
</feature>
<feature type="domain" description="C2H2-type" evidence="13">
    <location>
        <begin position="92"/>
        <end position="119"/>
    </location>
</feature>
<keyword evidence="10" id="KW-0539">Nucleus</keyword>
<comment type="caution">
    <text evidence="14">The sequence shown here is derived from an EMBL/GenBank/DDBJ whole genome shotgun (WGS) entry which is preliminary data.</text>
</comment>
<evidence type="ECO:0000256" key="10">
    <source>
        <dbReference type="ARBA" id="ARBA00023242"/>
    </source>
</evidence>
<keyword evidence="3" id="KW-0479">Metal-binding</keyword>
<evidence type="ECO:0000313" key="14">
    <source>
        <dbReference type="EMBL" id="KAK3760724.1"/>
    </source>
</evidence>
<evidence type="ECO:0000256" key="12">
    <source>
        <dbReference type="SAM" id="MobiDB-lite"/>
    </source>
</evidence>
<dbReference type="SMART" id="SM00355">
    <property type="entry name" value="ZnF_C2H2"/>
    <property type="match status" value="9"/>
</dbReference>
<dbReference type="PANTHER" id="PTHR24393:SF15">
    <property type="entry name" value="IP01243P-RELATED"/>
    <property type="match status" value="1"/>
</dbReference>
<evidence type="ECO:0000256" key="8">
    <source>
        <dbReference type="ARBA" id="ARBA00023125"/>
    </source>
</evidence>
<reference evidence="14" key="1">
    <citation type="journal article" date="2023" name="G3 (Bethesda)">
        <title>A reference genome for the long-term kleptoplast-retaining sea slug Elysia crispata morphotype clarki.</title>
        <authorList>
            <person name="Eastman K.E."/>
            <person name="Pendleton A.L."/>
            <person name="Shaikh M.A."/>
            <person name="Suttiyut T."/>
            <person name="Ogas R."/>
            <person name="Tomko P."/>
            <person name="Gavelis G."/>
            <person name="Widhalm J.R."/>
            <person name="Wisecaver J.H."/>
        </authorList>
    </citation>
    <scope>NUCLEOTIDE SEQUENCE</scope>
    <source>
        <strain evidence="14">ECLA1</strain>
    </source>
</reference>
<dbReference type="Proteomes" id="UP001283361">
    <property type="component" value="Unassembled WGS sequence"/>
</dbReference>
<keyword evidence="15" id="KW-1185">Reference proteome</keyword>
<dbReference type="PANTHER" id="PTHR24393">
    <property type="entry name" value="ZINC FINGER PROTEIN"/>
    <property type="match status" value="1"/>
</dbReference>
<dbReference type="GO" id="GO:0005634">
    <property type="term" value="C:nucleus"/>
    <property type="evidence" value="ECO:0007669"/>
    <property type="project" value="UniProtKB-SubCell"/>
</dbReference>
<dbReference type="InterPro" id="IPR013087">
    <property type="entry name" value="Znf_C2H2_type"/>
</dbReference>
<dbReference type="AlphaFoldDB" id="A0AAE1D7V9"/>
<dbReference type="GO" id="GO:0000978">
    <property type="term" value="F:RNA polymerase II cis-regulatory region sequence-specific DNA binding"/>
    <property type="evidence" value="ECO:0007669"/>
    <property type="project" value="TreeGrafter"/>
</dbReference>
<dbReference type="FunFam" id="3.30.160.60:FF:000030">
    <property type="entry name" value="Zinc finger protein 628"/>
    <property type="match status" value="1"/>
</dbReference>
<evidence type="ECO:0000256" key="2">
    <source>
        <dbReference type="ARBA" id="ARBA00006991"/>
    </source>
</evidence>
<feature type="domain" description="C2H2-type" evidence="13">
    <location>
        <begin position="8"/>
        <end position="35"/>
    </location>
</feature>